<dbReference type="InterPro" id="IPR016186">
    <property type="entry name" value="C-type_lectin-like/link_sf"/>
</dbReference>
<evidence type="ECO:0000256" key="2">
    <source>
        <dbReference type="SAM" id="SignalP"/>
    </source>
</evidence>
<keyword evidence="2" id="KW-0732">Signal</keyword>
<dbReference type="InterPro" id="IPR001304">
    <property type="entry name" value="C-type_lectin-like"/>
</dbReference>
<feature type="region of interest" description="Disordered" evidence="1">
    <location>
        <begin position="181"/>
        <end position="202"/>
    </location>
</feature>
<dbReference type="InterPro" id="IPR016187">
    <property type="entry name" value="CTDL_fold"/>
</dbReference>
<dbReference type="WBParaSite" id="L893_g27825.t1">
    <property type="protein sequence ID" value="L893_g27825.t1"/>
    <property type="gene ID" value="L893_g27825"/>
</dbReference>
<dbReference type="AlphaFoldDB" id="A0A1I7ZM46"/>
<dbReference type="InterPro" id="IPR050828">
    <property type="entry name" value="C-type_lectin/matrix_domain"/>
</dbReference>
<dbReference type="PANTHER" id="PTHR45710">
    <property type="entry name" value="C-TYPE LECTIN DOMAIN-CONTAINING PROTEIN 180"/>
    <property type="match status" value="1"/>
</dbReference>
<dbReference type="CDD" id="cd00037">
    <property type="entry name" value="CLECT"/>
    <property type="match status" value="1"/>
</dbReference>
<name>A0A1I7ZM46_9BILA</name>
<sequence length="228" mass="26106">MSSLFAFVLLVSASLLAVNAEEEYSTTDFELPTTVAPRYRMPPQPTANQWIPYKGSLYYHNIERKNWWEAQEWCASQGALLASIHSNEENFIVNFLIEVSLNKQCLKHRQLSQSKAAWIGGYYGNDSTPFQWSDFAPFKYDQVDLHSVLQNRCGPICLAFQSTEPGVPTIFHRNVHPMFTKKNTRPNATKKPTRTASTSMPEHARSDMHWIGESCVEELPFVCKKKQI</sequence>
<dbReference type="Gene3D" id="3.10.100.10">
    <property type="entry name" value="Mannose-Binding Protein A, subunit A"/>
    <property type="match status" value="1"/>
</dbReference>
<dbReference type="Pfam" id="PF00059">
    <property type="entry name" value="Lectin_C"/>
    <property type="match status" value="1"/>
</dbReference>
<dbReference type="Proteomes" id="UP000095287">
    <property type="component" value="Unplaced"/>
</dbReference>
<reference evidence="5" key="1">
    <citation type="submission" date="2016-11" db="UniProtKB">
        <authorList>
            <consortium name="WormBaseParasite"/>
        </authorList>
    </citation>
    <scope>IDENTIFICATION</scope>
</reference>
<keyword evidence="4" id="KW-1185">Reference proteome</keyword>
<feature type="signal peptide" evidence="2">
    <location>
        <begin position="1"/>
        <end position="20"/>
    </location>
</feature>
<evidence type="ECO:0000313" key="4">
    <source>
        <dbReference type="Proteomes" id="UP000095287"/>
    </source>
</evidence>
<evidence type="ECO:0000256" key="1">
    <source>
        <dbReference type="SAM" id="MobiDB-lite"/>
    </source>
</evidence>
<protein>
    <submittedName>
        <fullName evidence="5">C-type lectin domain-containing protein</fullName>
    </submittedName>
</protein>
<accession>A0A1I7ZM46</accession>
<evidence type="ECO:0000259" key="3">
    <source>
        <dbReference type="PROSITE" id="PS50041"/>
    </source>
</evidence>
<dbReference type="PANTHER" id="PTHR45710:SF26">
    <property type="entry name" value="RH26557P"/>
    <property type="match status" value="1"/>
</dbReference>
<evidence type="ECO:0000313" key="5">
    <source>
        <dbReference type="WBParaSite" id="L893_g27825.t1"/>
    </source>
</evidence>
<organism evidence="4 5">
    <name type="scientific">Steinernema glaseri</name>
    <dbReference type="NCBI Taxonomy" id="37863"/>
    <lineage>
        <taxon>Eukaryota</taxon>
        <taxon>Metazoa</taxon>
        <taxon>Ecdysozoa</taxon>
        <taxon>Nematoda</taxon>
        <taxon>Chromadorea</taxon>
        <taxon>Rhabditida</taxon>
        <taxon>Tylenchina</taxon>
        <taxon>Panagrolaimomorpha</taxon>
        <taxon>Strongyloidoidea</taxon>
        <taxon>Steinernematidae</taxon>
        <taxon>Steinernema</taxon>
    </lineage>
</organism>
<feature type="chain" id="PRO_5009313656" evidence="2">
    <location>
        <begin position="21"/>
        <end position="228"/>
    </location>
</feature>
<feature type="domain" description="C-type lectin" evidence="3">
    <location>
        <begin position="53"/>
        <end position="224"/>
    </location>
</feature>
<dbReference type="PROSITE" id="PS50041">
    <property type="entry name" value="C_TYPE_LECTIN_2"/>
    <property type="match status" value="1"/>
</dbReference>
<proteinExistence type="predicted"/>
<dbReference type="SUPFAM" id="SSF56436">
    <property type="entry name" value="C-type lectin-like"/>
    <property type="match status" value="1"/>
</dbReference>
<dbReference type="SMART" id="SM00034">
    <property type="entry name" value="CLECT"/>
    <property type="match status" value="1"/>
</dbReference>